<name>A0A8H9HVD1_KITAU</name>
<dbReference type="EMBL" id="BMUB01000012">
    <property type="protein sequence ID" value="GGU90403.1"/>
    <property type="molecule type" value="Genomic_DNA"/>
</dbReference>
<organism evidence="1 2">
    <name type="scientific">Kitasatospora aureofaciens</name>
    <name type="common">Streptomyces aureofaciens</name>
    <dbReference type="NCBI Taxonomy" id="1894"/>
    <lineage>
        <taxon>Bacteria</taxon>
        <taxon>Bacillati</taxon>
        <taxon>Actinomycetota</taxon>
        <taxon>Actinomycetes</taxon>
        <taxon>Kitasatosporales</taxon>
        <taxon>Streptomycetaceae</taxon>
        <taxon>Kitasatospora</taxon>
    </lineage>
</organism>
<reference evidence="1" key="1">
    <citation type="journal article" date="2014" name="Int. J. Syst. Evol. Microbiol.">
        <title>Complete genome sequence of Corynebacterium casei LMG S-19264T (=DSM 44701T), isolated from a smear-ripened cheese.</title>
        <authorList>
            <consortium name="US DOE Joint Genome Institute (JGI-PGF)"/>
            <person name="Walter F."/>
            <person name="Albersmeier A."/>
            <person name="Kalinowski J."/>
            <person name="Ruckert C."/>
        </authorList>
    </citation>
    <scope>NUCLEOTIDE SEQUENCE</scope>
    <source>
        <strain evidence="1">JCM 4434</strain>
    </source>
</reference>
<dbReference type="Proteomes" id="UP000610124">
    <property type="component" value="Unassembled WGS sequence"/>
</dbReference>
<reference evidence="1" key="2">
    <citation type="submission" date="2020-09" db="EMBL/GenBank/DDBJ databases">
        <authorList>
            <person name="Sun Q."/>
            <person name="Ohkuma M."/>
        </authorList>
    </citation>
    <scope>NUCLEOTIDE SEQUENCE</scope>
    <source>
        <strain evidence="1">JCM 4434</strain>
    </source>
</reference>
<sequence>MLDNRSGGTGAEPCDGCNGTGNCHDHMPARNGVYANLTPVNPIALLRP</sequence>
<gene>
    <name evidence="1" type="ORF">GCM10010502_49630</name>
</gene>
<protein>
    <submittedName>
        <fullName evidence="1">Uncharacterized protein</fullName>
    </submittedName>
</protein>
<comment type="caution">
    <text evidence="1">The sequence shown here is derived from an EMBL/GenBank/DDBJ whole genome shotgun (WGS) entry which is preliminary data.</text>
</comment>
<dbReference type="RefSeq" id="WP_157846659.1">
    <property type="nucleotide sequence ID" value="NZ_CP020567.1"/>
</dbReference>
<proteinExistence type="predicted"/>
<dbReference type="AlphaFoldDB" id="A0A8H9HVD1"/>
<evidence type="ECO:0000313" key="1">
    <source>
        <dbReference type="EMBL" id="GGU90403.1"/>
    </source>
</evidence>
<accession>A0A8H9HVD1</accession>
<evidence type="ECO:0000313" key="2">
    <source>
        <dbReference type="Proteomes" id="UP000610124"/>
    </source>
</evidence>